<dbReference type="GO" id="GO:0016853">
    <property type="term" value="F:isomerase activity"/>
    <property type="evidence" value="ECO:0007669"/>
    <property type="project" value="UniProtKB-KW"/>
</dbReference>
<comment type="caution">
    <text evidence="2">The sequence shown here is derived from an EMBL/GenBank/DDBJ whole genome shotgun (WGS) entry which is preliminary data.</text>
</comment>
<gene>
    <name evidence="2" type="ORF">NM203_23740</name>
</gene>
<accession>A0ABT1M7Q5</accession>
<name>A0ABT1M7Q5_9MYCO</name>
<dbReference type="SUPFAM" id="SSF54427">
    <property type="entry name" value="NTF2-like"/>
    <property type="match status" value="1"/>
</dbReference>
<keyword evidence="3" id="KW-1185">Reference proteome</keyword>
<keyword evidence="2" id="KW-0413">Isomerase</keyword>
<protein>
    <submittedName>
        <fullName evidence="2">Ketosteroid isomerase family protein</fullName>
    </submittedName>
</protein>
<reference evidence="2 3" key="1">
    <citation type="submission" date="2022-06" db="EMBL/GenBank/DDBJ databases">
        <title>Mycolicibacterium sp. CAU 1645 isolated from seawater.</title>
        <authorList>
            <person name="Kim W."/>
        </authorList>
    </citation>
    <scope>NUCLEOTIDE SEQUENCE [LARGE SCALE GENOMIC DNA]</scope>
    <source>
        <strain evidence="2 3">CAU 1645</strain>
    </source>
</reference>
<dbReference type="InterPro" id="IPR002075">
    <property type="entry name" value="NTF2_dom"/>
</dbReference>
<organism evidence="2 3">
    <name type="scientific">Mycolicibacterium arenosum</name>
    <dbReference type="NCBI Taxonomy" id="2952157"/>
    <lineage>
        <taxon>Bacteria</taxon>
        <taxon>Bacillati</taxon>
        <taxon>Actinomycetota</taxon>
        <taxon>Actinomycetes</taxon>
        <taxon>Mycobacteriales</taxon>
        <taxon>Mycobacteriaceae</taxon>
        <taxon>Mycolicibacterium</taxon>
    </lineage>
</organism>
<proteinExistence type="predicted"/>
<dbReference type="Gene3D" id="3.10.450.50">
    <property type="match status" value="1"/>
</dbReference>
<feature type="domain" description="Nuclear transport factor 2" evidence="1">
    <location>
        <begin position="14"/>
        <end position="87"/>
    </location>
</feature>
<evidence type="ECO:0000313" key="2">
    <source>
        <dbReference type="EMBL" id="MCP9275209.1"/>
    </source>
</evidence>
<sequence length="271" mass="28441">MSDDPAVTRADLLAVVEQSPAAASAHDRTGWVGLFTAGGVVEDPVGSRPHRGAAELTRFYDTFIGPREITFHRDADVVVGTARGGIVVRDLELEVRMSAAVVMRIPAFLRYDVDIAALAITRLRAHWELPAMVRQFARSGFAAVPVGLALGRALIGNQGVSGALGFASGFAGVGARGKRHLADLLRSATTGDEVSVRRAVGESALVTLGDDVPISSSDLTARLAGARWRKVIAAGNTVAATVDGDGGRGVVIADLGNRPLAFSRLRLFTEH</sequence>
<evidence type="ECO:0000313" key="3">
    <source>
        <dbReference type="Proteomes" id="UP001651690"/>
    </source>
</evidence>
<dbReference type="EMBL" id="JANDBD010000010">
    <property type="protein sequence ID" value="MCP9275209.1"/>
    <property type="molecule type" value="Genomic_DNA"/>
</dbReference>
<dbReference type="Pfam" id="PF02136">
    <property type="entry name" value="NTF2"/>
    <property type="match status" value="1"/>
</dbReference>
<dbReference type="RefSeq" id="WP_255062964.1">
    <property type="nucleotide sequence ID" value="NZ_JANDBD010000010.1"/>
</dbReference>
<dbReference type="InterPro" id="IPR032710">
    <property type="entry name" value="NTF2-like_dom_sf"/>
</dbReference>
<evidence type="ECO:0000259" key="1">
    <source>
        <dbReference type="Pfam" id="PF02136"/>
    </source>
</evidence>
<dbReference type="Proteomes" id="UP001651690">
    <property type="component" value="Unassembled WGS sequence"/>
</dbReference>